<feature type="region of interest" description="Disordered" evidence="2">
    <location>
        <begin position="1"/>
        <end position="41"/>
    </location>
</feature>
<evidence type="ECO:0000256" key="2">
    <source>
        <dbReference type="SAM" id="MobiDB-lite"/>
    </source>
</evidence>
<proteinExistence type="predicted"/>
<reference evidence="3" key="1">
    <citation type="journal article" date="2020" name="Fungal Divers.">
        <title>Resolving the Mortierellaceae phylogeny through synthesis of multi-gene phylogenetics and phylogenomics.</title>
        <authorList>
            <person name="Vandepol N."/>
            <person name="Liber J."/>
            <person name="Desiro A."/>
            <person name="Na H."/>
            <person name="Kennedy M."/>
            <person name="Barry K."/>
            <person name="Grigoriev I.V."/>
            <person name="Miller A.N."/>
            <person name="O'Donnell K."/>
            <person name="Stajich J.E."/>
            <person name="Bonito G."/>
        </authorList>
    </citation>
    <scope>NUCLEOTIDE SEQUENCE</scope>
    <source>
        <strain evidence="3">BC1065</strain>
    </source>
</reference>
<keyword evidence="4" id="KW-1185">Reference proteome</keyword>
<feature type="coiled-coil region" evidence="1">
    <location>
        <begin position="123"/>
        <end position="157"/>
    </location>
</feature>
<evidence type="ECO:0000313" key="3">
    <source>
        <dbReference type="EMBL" id="KAG0250767.1"/>
    </source>
</evidence>
<evidence type="ECO:0000256" key="1">
    <source>
        <dbReference type="SAM" id="Coils"/>
    </source>
</evidence>
<name>A0A9P6TXY1_9FUNG</name>
<protein>
    <submittedName>
        <fullName evidence="3">Uncharacterized protein</fullName>
    </submittedName>
</protein>
<dbReference type="AlphaFoldDB" id="A0A9P6TXY1"/>
<sequence length="167" mass="18769">MSATVPSEKSPVRKSSRSPVPAASSYHQAATPDPAMSVPSRTGQIQALMRRNEQTAHTLSQAQAFLIRRMYDGVGEPEIRLLQSIVKGLQDDHDNVNRQISEHQQWLAEADGSIPWAPYYGIMAKYQDQIGTYQDRMATYQERMEAFQSAHERALDDLGACKTSPRY</sequence>
<accession>A0A9P6TXY1</accession>
<dbReference type="EMBL" id="JAAAJB010000821">
    <property type="protein sequence ID" value="KAG0250767.1"/>
    <property type="molecule type" value="Genomic_DNA"/>
</dbReference>
<gene>
    <name evidence="3" type="ORF">DFQ27_009213</name>
</gene>
<evidence type="ECO:0000313" key="4">
    <source>
        <dbReference type="Proteomes" id="UP000807716"/>
    </source>
</evidence>
<organism evidence="3 4">
    <name type="scientific">Actinomortierella ambigua</name>
    <dbReference type="NCBI Taxonomy" id="1343610"/>
    <lineage>
        <taxon>Eukaryota</taxon>
        <taxon>Fungi</taxon>
        <taxon>Fungi incertae sedis</taxon>
        <taxon>Mucoromycota</taxon>
        <taxon>Mortierellomycotina</taxon>
        <taxon>Mortierellomycetes</taxon>
        <taxon>Mortierellales</taxon>
        <taxon>Mortierellaceae</taxon>
        <taxon>Actinomortierella</taxon>
    </lineage>
</organism>
<comment type="caution">
    <text evidence="3">The sequence shown here is derived from an EMBL/GenBank/DDBJ whole genome shotgun (WGS) entry which is preliminary data.</text>
</comment>
<keyword evidence="1" id="KW-0175">Coiled coil</keyword>
<dbReference type="Proteomes" id="UP000807716">
    <property type="component" value="Unassembled WGS sequence"/>
</dbReference>